<name>A0ABP7X6B4_9GAMM</name>
<gene>
    <name evidence="3" type="ORF">GCM10022414_35790</name>
</gene>
<sequence length="94" mass="10263">MKNSLRRWSAHLVFLCSLLLTAFSGHALDINTATAEELQTLKGIGEKRAEAIIAYRSSNGPFTSTEDLIKVPGIGSSIISANSDELEFTHQDQQ</sequence>
<dbReference type="PANTHER" id="PTHR21180">
    <property type="entry name" value="ENDONUCLEASE/EXONUCLEASE/PHOSPHATASE FAMILY DOMAIN-CONTAINING PROTEIN 1"/>
    <property type="match status" value="1"/>
</dbReference>
<dbReference type="InterPro" id="IPR051675">
    <property type="entry name" value="Endo/Exo/Phosphatase_dom_1"/>
</dbReference>
<dbReference type="Pfam" id="PF12836">
    <property type="entry name" value="HHH_3"/>
    <property type="match status" value="1"/>
</dbReference>
<feature type="domain" description="Helix-hairpin-helix DNA-binding motif class 1" evidence="2">
    <location>
        <begin position="36"/>
        <end position="55"/>
    </location>
</feature>
<dbReference type="RefSeq" id="WP_344938711.1">
    <property type="nucleotide sequence ID" value="NZ_BAABDM010000012.1"/>
</dbReference>
<dbReference type="SMART" id="SM00278">
    <property type="entry name" value="HhH1"/>
    <property type="match status" value="2"/>
</dbReference>
<evidence type="ECO:0000313" key="3">
    <source>
        <dbReference type="EMBL" id="GAA4105832.1"/>
    </source>
</evidence>
<dbReference type="InterPro" id="IPR010994">
    <property type="entry name" value="RuvA_2-like"/>
</dbReference>
<dbReference type="InterPro" id="IPR003583">
    <property type="entry name" value="Hlx-hairpin-Hlx_DNA-bd_motif"/>
</dbReference>
<dbReference type="SUPFAM" id="SSF47781">
    <property type="entry name" value="RuvA domain 2-like"/>
    <property type="match status" value="1"/>
</dbReference>
<keyword evidence="1" id="KW-0732">Signal</keyword>
<accession>A0ABP7X6B4</accession>
<dbReference type="EMBL" id="BAABDM010000012">
    <property type="protein sequence ID" value="GAA4105832.1"/>
    <property type="molecule type" value="Genomic_DNA"/>
</dbReference>
<feature type="signal peptide" evidence="1">
    <location>
        <begin position="1"/>
        <end position="27"/>
    </location>
</feature>
<comment type="caution">
    <text evidence="3">The sequence shown here is derived from an EMBL/GenBank/DDBJ whole genome shotgun (WGS) entry which is preliminary data.</text>
</comment>
<feature type="domain" description="Helix-hairpin-helix DNA-binding motif class 1" evidence="2">
    <location>
        <begin position="66"/>
        <end position="85"/>
    </location>
</feature>
<dbReference type="PANTHER" id="PTHR21180:SF32">
    <property type="entry name" value="ENDONUCLEASE_EXONUCLEASE_PHOSPHATASE FAMILY DOMAIN-CONTAINING PROTEIN 1"/>
    <property type="match status" value="1"/>
</dbReference>
<evidence type="ECO:0000259" key="2">
    <source>
        <dbReference type="SMART" id="SM00278"/>
    </source>
</evidence>
<proteinExistence type="predicted"/>
<reference evidence="4" key="1">
    <citation type="journal article" date="2019" name="Int. J. Syst. Evol. Microbiol.">
        <title>The Global Catalogue of Microorganisms (GCM) 10K type strain sequencing project: providing services to taxonomists for standard genome sequencing and annotation.</title>
        <authorList>
            <consortium name="The Broad Institute Genomics Platform"/>
            <consortium name="The Broad Institute Genome Sequencing Center for Infectious Disease"/>
            <person name="Wu L."/>
            <person name="Ma J."/>
        </authorList>
    </citation>
    <scope>NUCLEOTIDE SEQUENCE [LARGE SCALE GENOMIC DNA]</scope>
    <source>
        <strain evidence="4">JCM 17304</strain>
    </source>
</reference>
<dbReference type="NCBIfam" id="TIGR00426">
    <property type="entry name" value="competence protein ComEA helix-hairpin-helix repeat region"/>
    <property type="match status" value="1"/>
</dbReference>
<dbReference type="Gene3D" id="1.10.150.280">
    <property type="entry name" value="AF1531-like domain"/>
    <property type="match status" value="1"/>
</dbReference>
<dbReference type="Proteomes" id="UP001500392">
    <property type="component" value="Unassembled WGS sequence"/>
</dbReference>
<evidence type="ECO:0000256" key="1">
    <source>
        <dbReference type="SAM" id="SignalP"/>
    </source>
</evidence>
<dbReference type="InterPro" id="IPR004509">
    <property type="entry name" value="Competence_ComEA_HhH"/>
</dbReference>
<feature type="chain" id="PRO_5045747236" description="Helix-hairpin-helix DNA-binding motif class 1 domain-containing protein" evidence="1">
    <location>
        <begin position="28"/>
        <end position="94"/>
    </location>
</feature>
<organism evidence="3 4">
    <name type="scientific">Zhongshania borealis</name>
    <dbReference type="NCBI Taxonomy" id="889488"/>
    <lineage>
        <taxon>Bacteria</taxon>
        <taxon>Pseudomonadati</taxon>
        <taxon>Pseudomonadota</taxon>
        <taxon>Gammaproteobacteria</taxon>
        <taxon>Cellvibrionales</taxon>
        <taxon>Spongiibacteraceae</taxon>
        <taxon>Zhongshania</taxon>
    </lineage>
</organism>
<keyword evidence="4" id="KW-1185">Reference proteome</keyword>
<protein>
    <recommendedName>
        <fullName evidence="2">Helix-hairpin-helix DNA-binding motif class 1 domain-containing protein</fullName>
    </recommendedName>
</protein>
<evidence type="ECO:0000313" key="4">
    <source>
        <dbReference type="Proteomes" id="UP001500392"/>
    </source>
</evidence>